<dbReference type="PANTHER" id="PTHR43222">
    <property type="entry name" value="NUDIX HYDROLASE 23"/>
    <property type="match status" value="1"/>
</dbReference>
<dbReference type="AlphaFoldDB" id="A0A7Y9IAI4"/>
<dbReference type="PROSITE" id="PS51462">
    <property type="entry name" value="NUDIX"/>
    <property type="match status" value="1"/>
</dbReference>
<dbReference type="Gene3D" id="3.40.50.1240">
    <property type="entry name" value="Phosphoglycerate mutase-like"/>
    <property type="match status" value="1"/>
</dbReference>
<dbReference type="Proteomes" id="UP000569914">
    <property type="component" value="Unassembled WGS sequence"/>
</dbReference>
<dbReference type="SMART" id="SM00855">
    <property type="entry name" value="PGAM"/>
    <property type="match status" value="1"/>
</dbReference>
<sequence>MIAAAGTMITAAGAVITRGTGPETEVAVVHRPRYADWSLPKGKPRPAESLPACAVREVAEETGLTVRLGAPLDSARYQLDGRDKRVDYWRADVVAGEPFRPSDEVDELGWWPVADAALRLSYPHDRFLVGQLAEVPDTVPLVIVRHAKAMDRSTWTKSDLARPIVALGRRQAQLLVPLLRAYGVERLISSPAIRCVSTLQPYAAERHLEIIQVPELTEERGSDDPAGVAAVITELAGRVVERRMPAALCGHRPVLPHVLAALDVPERPLRTAELIVAHLSPAAKDEPDRSYISAVETHRVNP</sequence>
<dbReference type="InterPro" id="IPR029033">
    <property type="entry name" value="His_PPase_superfam"/>
</dbReference>
<dbReference type="RefSeq" id="WP_179754579.1">
    <property type="nucleotide sequence ID" value="NZ_JACCBU010000001.1"/>
</dbReference>
<dbReference type="Pfam" id="PF00293">
    <property type="entry name" value="NUDIX"/>
    <property type="match status" value="1"/>
</dbReference>
<reference evidence="3 4" key="1">
    <citation type="submission" date="2020-07" db="EMBL/GenBank/DDBJ databases">
        <title>Sequencing the genomes of 1000 actinobacteria strains.</title>
        <authorList>
            <person name="Klenk H.-P."/>
        </authorList>
    </citation>
    <scope>NUCLEOTIDE SEQUENCE [LARGE SCALE GENOMIC DNA]</scope>
    <source>
        <strain evidence="3 4">DSM 22083</strain>
    </source>
</reference>
<dbReference type="GO" id="GO:0035539">
    <property type="term" value="F:8-oxo-7,8-dihydrodeoxyguanosine triphosphate pyrophosphatase activity"/>
    <property type="evidence" value="ECO:0007669"/>
    <property type="project" value="UniProtKB-EC"/>
</dbReference>
<dbReference type="InterPro" id="IPR020084">
    <property type="entry name" value="NUDIX_hydrolase_CS"/>
</dbReference>
<dbReference type="EMBL" id="JACCBU010000001">
    <property type="protein sequence ID" value="NYE73235.1"/>
    <property type="molecule type" value="Genomic_DNA"/>
</dbReference>
<keyword evidence="1 3" id="KW-0378">Hydrolase</keyword>
<evidence type="ECO:0000313" key="3">
    <source>
        <dbReference type="EMBL" id="NYE73235.1"/>
    </source>
</evidence>
<evidence type="ECO:0000259" key="2">
    <source>
        <dbReference type="PROSITE" id="PS51462"/>
    </source>
</evidence>
<dbReference type="SUPFAM" id="SSF55811">
    <property type="entry name" value="Nudix"/>
    <property type="match status" value="1"/>
</dbReference>
<organism evidence="3 4">
    <name type="scientific">Microlunatus parietis</name>
    <dbReference type="NCBI Taxonomy" id="682979"/>
    <lineage>
        <taxon>Bacteria</taxon>
        <taxon>Bacillati</taxon>
        <taxon>Actinomycetota</taxon>
        <taxon>Actinomycetes</taxon>
        <taxon>Propionibacteriales</taxon>
        <taxon>Propionibacteriaceae</taxon>
        <taxon>Microlunatus</taxon>
    </lineage>
</organism>
<evidence type="ECO:0000256" key="1">
    <source>
        <dbReference type="ARBA" id="ARBA00022801"/>
    </source>
</evidence>
<gene>
    <name evidence="3" type="ORF">BKA15_004564</name>
</gene>
<dbReference type="PANTHER" id="PTHR43222:SF9">
    <property type="entry name" value="8-OXO-(D)GTP PHOSPHATASE"/>
    <property type="match status" value="1"/>
</dbReference>
<comment type="caution">
    <text evidence="3">The sequence shown here is derived from an EMBL/GenBank/DDBJ whole genome shotgun (WGS) entry which is preliminary data.</text>
</comment>
<accession>A0A7Y9IAI4</accession>
<name>A0A7Y9IAI4_9ACTN</name>
<dbReference type="InterPro" id="IPR013078">
    <property type="entry name" value="His_Pase_superF_clade-1"/>
</dbReference>
<dbReference type="InterPro" id="IPR015797">
    <property type="entry name" value="NUDIX_hydrolase-like_dom_sf"/>
</dbReference>
<dbReference type="InterPro" id="IPR000086">
    <property type="entry name" value="NUDIX_hydrolase_dom"/>
</dbReference>
<protein>
    <submittedName>
        <fullName evidence="3">8-oxo-dGTP diphosphatase</fullName>
        <ecNumber evidence="3">3.6.1.55</ecNumber>
    </submittedName>
</protein>
<feature type="domain" description="Nudix hydrolase" evidence="2">
    <location>
        <begin position="7"/>
        <end position="133"/>
    </location>
</feature>
<dbReference type="SUPFAM" id="SSF53254">
    <property type="entry name" value="Phosphoglycerate mutase-like"/>
    <property type="match status" value="1"/>
</dbReference>
<dbReference type="CDD" id="cd07067">
    <property type="entry name" value="HP_PGM_like"/>
    <property type="match status" value="1"/>
</dbReference>
<dbReference type="PROSITE" id="PS00893">
    <property type="entry name" value="NUDIX_BOX"/>
    <property type="match status" value="1"/>
</dbReference>
<dbReference type="Gene3D" id="3.90.79.10">
    <property type="entry name" value="Nucleoside Triphosphate Pyrophosphohydrolase"/>
    <property type="match status" value="1"/>
</dbReference>
<keyword evidence="4" id="KW-1185">Reference proteome</keyword>
<proteinExistence type="predicted"/>
<dbReference type="CDD" id="cd03673">
    <property type="entry name" value="NUDIX_Ap6A_hydrolase"/>
    <property type="match status" value="1"/>
</dbReference>
<dbReference type="Pfam" id="PF00300">
    <property type="entry name" value="His_Phos_1"/>
    <property type="match status" value="1"/>
</dbReference>
<evidence type="ECO:0000313" key="4">
    <source>
        <dbReference type="Proteomes" id="UP000569914"/>
    </source>
</evidence>
<dbReference type="EC" id="3.6.1.55" evidence="3"/>